<dbReference type="GO" id="GO:0055070">
    <property type="term" value="P:copper ion homeostasis"/>
    <property type="evidence" value="ECO:0007669"/>
    <property type="project" value="InterPro"/>
</dbReference>
<protein>
    <submittedName>
        <fullName evidence="2">Copper transporter</fullName>
    </submittedName>
</protein>
<gene>
    <name evidence="2" type="ORF">D5H78_16990</name>
</gene>
<keyword evidence="1" id="KW-0175">Coiled coil</keyword>
<dbReference type="Proteomes" id="UP000265614">
    <property type="component" value="Unassembled WGS sequence"/>
</dbReference>
<accession>A0A3A3ZDJ3</accession>
<dbReference type="EMBL" id="QZEZ01000010">
    <property type="protein sequence ID" value="RJK93116.1"/>
    <property type="molecule type" value="Genomic_DNA"/>
</dbReference>
<sequence length="315" mass="32270">MIDFRYHLVSIIAIFMALAVGIVLGSGPLREPIDNTISQQADQLREQRNDLQEELRLTEQRVAYQEDVVAALGAGVTDGRLAGRRVVLVTAPGADPEVAQELGEAVAAAGGTVTGTVGVVDTWLDPANEEELDEVTSRLVLPGTTFPEDSDARERMDTVLASALVTRSPRDDPQSDPGAQALLTGLEELGHLTVDGTPSERAGLALVVAAPAPEDAAVAGVQTGGLVDLVAALDRQGAGTVVAGTQSANSEGGLVREVRTEGATEGSVSTVDTADSAAGRLSAVLALDAEAEGATGAYGYGAEADEVLPELADAP</sequence>
<dbReference type="OrthoDB" id="4350157at2"/>
<reference evidence="2 3" key="1">
    <citation type="submission" date="2018-09" db="EMBL/GenBank/DDBJ databases">
        <title>YIM 75000 draft genome.</title>
        <authorList>
            <person name="Tang S."/>
            <person name="Feng Y."/>
        </authorList>
    </citation>
    <scope>NUCLEOTIDE SEQUENCE [LARGE SCALE GENOMIC DNA]</scope>
    <source>
        <strain evidence="2 3">YIM 75000</strain>
    </source>
</reference>
<dbReference type="Pfam" id="PF11382">
    <property type="entry name" value="MctB"/>
    <property type="match status" value="1"/>
</dbReference>
<dbReference type="GO" id="GO:0016020">
    <property type="term" value="C:membrane"/>
    <property type="evidence" value="ECO:0007669"/>
    <property type="project" value="InterPro"/>
</dbReference>
<feature type="coiled-coil region" evidence="1">
    <location>
        <begin position="34"/>
        <end position="61"/>
    </location>
</feature>
<organism evidence="2 3">
    <name type="scientific">Vallicoccus soli</name>
    <dbReference type="NCBI Taxonomy" id="2339232"/>
    <lineage>
        <taxon>Bacteria</taxon>
        <taxon>Bacillati</taxon>
        <taxon>Actinomycetota</taxon>
        <taxon>Actinomycetes</taxon>
        <taxon>Motilibacterales</taxon>
        <taxon>Vallicoccaceae</taxon>
        <taxon>Vallicoccus</taxon>
    </lineage>
</organism>
<dbReference type="AlphaFoldDB" id="A0A3A3ZDJ3"/>
<proteinExistence type="predicted"/>
<evidence type="ECO:0000313" key="3">
    <source>
        <dbReference type="Proteomes" id="UP000265614"/>
    </source>
</evidence>
<evidence type="ECO:0000256" key="1">
    <source>
        <dbReference type="SAM" id="Coils"/>
    </source>
</evidence>
<keyword evidence="3" id="KW-1185">Reference proteome</keyword>
<dbReference type="RefSeq" id="WP_119951708.1">
    <property type="nucleotide sequence ID" value="NZ_QZEZ01000010.1"/>
</dbReference>
<dbReference type="InterPro" id="IPR021522">
    <property type="entry name" value="MctB"/>
</dbReference>
<evidence type="ECO:0000313" key="2">
    <source>
        <dbReference type="EMBL" id="RJK93116.1"/>
    </source>
</evidence>
<comment type="caution">
    <text evidence="2">The sequence shown here is derived from an EMBL/GenBank/DDBJ whole genome shotgun (WGS) entry which is preliminary data.</text>
</comment>
<name>A0A3A3ZDJ3_9ACTN</name>